<evidence type="ECO:0000313" key="1">
    <source>
        <dbReference type="EMBL" id="ASB89317.1"/>
    </source>
</evidence>
<accession>A0ABN5AMF8</accession>
<name>A0ABN5AMF8_9BACI</name>
<keyword evidence="2" id="KW-1185">Reference proteome</keyword>
<proteinExistence type="predicted"/>
<dbReference type="EMBL" id="CP021920">
    <property type="protein sequence ID" value="ASB89317.1"/>
    <property type="molecule type" value="Genomic_DNA"/>
</dbReference>
<organism evidence="1 2">
    <name type="scientific">Bacillus sonorensis</name>
    <dbReference type="NCBI Taxonomy" id="119858"/>
    <lineage>
        <taxon>Bacteria</taxon>
        <taxon>Bacillati</taxon>
        <taxon>Bacillota</taxon>
        <taxon>Bacilli</taxon>
        <taxon>Bacillales</taxon>
        <taxon>Bacillaceae</taxon>
        <taxon>Bacillus</taxon>
    </lineage>
</organism>
<reference evidence="1 2" key="1">
    <citation type="submission" date="2017-06" db="EMBL/GenBank/DDBJ databases">
        <title>Genome sequence of Bacillus sonorensis strain SRCM101395.</title>
        <authorList>
            <person name="Cho S.H."/>
        </authorList>
    </citation>
    <scope>NUCLEOTIDE SEQUENCE [LARGE SCALE GENOMIC DNA]</scope>
    <source>
        <strain evidence="1 2">SRCM101395</strain>
    </source>
</reference>
<evidence type="ECO:0000313" key="2">
    <source>
        <dbReference type="Proteomes" id="UP000196877"/>
    </source>
</evidence>
<protein>
    <submittedName>
        <fullName evidence="1">Uncharacterized protein</fullName>
    </submittedName>
</protein>
<gene>
    <name evidence="1" type="ORF">S101395_02810</name>
</gene>
<dbReference type="Proteomes" id="UP000196877">
    <property type="component" value="Chromosome"/>
</dbReference>
<sequence length="70" mass="8441">MIGTYPTKIFMKDYNQISLIKRIREKETVGWECAQRISKRCVETVLHNCNKRTYSSRFEYFVIMKKSNID</sequence>